<feature type="transmembrane region" description="Helical" evidence="1">
    <location>
        <begin position="232"/>
        <end position="249"/>
    </location>
</feature>
<dbReference type="InterPro" id="IPR013424">
    <property type="entry name" value="Ice-binding_C"/>
</dbReference>
<name>A0ABU1AH16_9BACT</name>
<comment type="caution">
    <text evidence="3">The sequence shown here is derived from an EMBL/GenBank/DDBJ whole genome shotgun (WGS) entry which is preliminary data.</text>
</comment>
<feature type="chain" id="PRO_5045999462" evidence="2">
    <location>
        <begin position="23"/>
        <end position="253"/>
    </location>
</feature>
<keyword evidence="1" id="KW-1133">Transmembrane helix</keyword>
<keyword evidence="2" id="KW-0732">Signal</keyword>
<dbReference type="RefSeq" id="WP_308984595.1">
    <property type="nucleotide sequence ID" value="NZ_JARXIC010000008.1"/>
</dbReference>
<evidence type="ECO:0000313" key="3">
    <source>
        <dbReference type="EMBL" id="MDQ8194112.1"/>
    </source>
</evidence>
<dbReference type="EMBL" id="JARXIC010000008">
    <property type="protein sequence ID" value="MDQ8194112.1"/>
    <property type="molecule type" value="Genomic_DNA"/>
</dbReference>
<dbReference type="NCBIfam" id="TIGR02595">
    <property type="entry name" value="PEP_CTERM"/>
    <property type="match status" value="1"/>
</dbReference>
<evidence type="ECO:0000313" key="4">
    <source>
        <dbReference type="Proteomes" id="UP001243717"/>
    </source>
</evidence>
<proteinExistence type="predicted"/>
<accession>A0ABU1AH16</accession>
<gene>
    <name evidence="3" type="ORF">QEH59_06735</name>
</gene>
<keyword evidence="1" id="KW-0472">Membrane</keyword>
<keyword evidence="1" id="KW-0812">Transmembrane</keyword>
<evidence type="ECO:0000256" key="1">
    <source>
        <dbReference type="SAM" id="Phobius"/>
    </source>
</evidence>
<dbReference type="Proteomes" id="UP001243717">
    <property type="component" value="Unassembled WGS sequence"/>
</dbReference>
<feature type="signal peptide" evidence="2">
    <location>
        <begin position="1"/>
        <end position="22"/>
    </location>
</feature>
<sequence>MKKTPIILAAALVFAVTSYGQATVTFDGPVRIFNSDPATTLDTDGTLLLGMNVGSASDVIVDTNRSEGSLTFTGSDISGATQTVSGGGVSLTVSPDNAFASRGEATYSNNPDLETLFSSFAMSNASNAASSRITLSLSGLTDGQEYRLQLLHYDPGVEPNSREMNLYNADDLLNNTGVFTYYDSSSNIALNAVVITATWTAVGTTQSFFLDGEGAFDRSVLNAAILHSIPEPATYAAFAGLLAFSAIMFRRCR</sequence>
<evidence type="ECO:0000256" key="2">
    <source>
        <dbReference type="SAM" id="SignalP"/>
    </source>
</evidence>
<reference evidence="3 4" key="1">
    <citation type="submission" date="2023-04" db="EMBL/GenBank/DDBJ databases">
        <title>A novel bacteria isolated from coastal sediment.</title>
        <authorList>
            <person name="Liu X.-J."/>
            <person name="Du Z.-J."/>
        </authorList>
    </citation>
    <scope>NUCLEOTIDE SEQUENCE [LARGE SCALE GENOMIC DNA]</scope>
    <source>
        <strain evidence="3 4">SDUM461004</strain>
    </source>
</reference>
<keyword evidence="4" id="KW-1185">Reference proteome</keyword>
<organism evidence="3 4">
    <name type="scientific">Thalassobacterium sedimentorum</name>
    <dbReference type="NCBI Taxonomy" id="3041258"/>
    <lineage>
        <taxon>Bacteria</taxon>
        <taxon>Pseudomonadati</taxon>
        <taxon>Verrucomicrobiota</taxon>
        <taxon>Opitutia</taxon>
        <taxon>Puniceicoccales</taxon>
        <taxon>Coraliomargaritaceae</taxon>
        <taxon>Thalassobacterium</taxon>
    </lineage>
</organism>
<protein>
    <submittedName>
        <fullName evidence="3">PEP-CTERM sorting domain-containing protein</fullName>
    </submittedName>
</protein>